<organism evidence="1 2">
    <name type="scientific">Steinernema glaseri</name>
    <dbReference type="NCBI Taxonomy" id="37863"/>
    <lineage>
        <taxon>Eukaryota</taxon>
        <taxon>Metazoa</taxon>
        <taxon>Ecdysozoa</taxon>
        <taxon>Nematoda</taxon>
        <taxon>Chromadorea</taxon>
        <taxon>Rhabditida</taxon>
        <taxon>Tylenchina</taxon>
        <taxon>Panagrolaimomorpha</taxon>
        <taxon>Strongyloidoidea</taxon>
        <taxon>Steinernematidae</taxon>
        <taxon>Steinernema</taxon>
    </lineage>
</organism>
<dbReference type="AlphaFoldDB" id="A0A1I7XVU7"/>
<accession>A0A1I7XVU7</accession>
<protein>
    <submittedName>
        <fullName evidence="2">HTH_48 domain-containing protein</fullName>
    </submittedName>
</protein>
<dbReference type="Proteomes" id="UP000095287">
    <property type="component" value="Unplaced"/>
</dbReference>
<evidence type="ECO:0000313" key="1">
    <source>
        <dbReference type="Proteomes" id="UP000095287"/>
    </source>
</evidence>
<name>A0A1I7XVU7_9BILA</name>
<reference evidence="2" key="1">
    <citation type="submission" date="2016-11" db="UniProtKB">
        <authorList>
            <consortium name="WormBaseParasite"/>
        </authorList>
    </citation>
    <scope>IDENTIFICATION</scope>
</reference>
<evidence type="ECO:0000313" key="2">
    <source>
        <dbReference type="WBParaSite" id="L893_g1012.t1"/>
    </source>
</evidence>
<dbReference type="WBParaSite" id="L893_g1012.t1">
    <property type="protein sequence ID" value="L893_g1012.t1"/>
    <property type="gene ID" value="L893_g1012"/>
</dbReference>
<sequence>MDTCWFDQLDNCRDDLKRKAGAGGSQSANPSSHHMFLFILTLIGCNSVFCEPPKELSARRRRHMHKVPTASLPHDDAAAIAQLLEENWVLEIMKWG</sequence>
<keyword evidence="1" id="KW-1185">Reference proteome</keyword>
<proteinExistence type="predicted"/>